<dbReference type="InterPro" id="IPR043129">
    <property type="entry name" value="ATPase_NBD"/>
</dbReference>
<dbReference type="GO" id="GO:0019262">
    <property type="term" value="P:N-acetylneuraminate catabolic process"/>
    <property type="evidence" value="ECO:0007669"/>
    <property type="project" value="TreeGrafter"/>
</dbReference>
<dbReference type="OrthoDB" id="8595273at2"/>
<dbReference type="Proteomes" id="UP000235777">
    <property type="component" value="Unassembled WGS sequence"/>
</dbReference>
<protein>
    <submittedName>
        <fullName evidence="2">ROK family transcriptional regulator</fullName>
    </submittedName>
</protein>
<evidence type="ECO:0000256" key="1">
    <source>
        <dbReference type="SAM" id="MobiDB-lite"/>
    </source>
</evidence>
<organism evidence="2 4">
    <name type="scientific">Trinickia symbiotica</name>
    <dbReference type="NCBI Taxonomy" id="863227"/>
    <lineage>
        <taxon>Bacteria</taxon>
        <taxon>Pseudomonadati</taxon>
        <taxon>Pseudomonadota</taxon>
        <taxon>Betaproteobacteria</taxon>
        <taxon>Burkholderiales</taxon>
        <taxon>Burkholderiaceae</taxon>
        <taxon>Trinickia</taxon>
    </lineage>
</organism>
<dbReference type="SUPFAM" id="SSF46785">
    <property type="entry name" value="Winged helix' DNA-binding domain"/>
    <property type="match status" value="1"/>
</dbReference>
<dbReference type="InterPro" id="IPR036388">
    <property type="entry name" value="WH-like_DNA-bd_sf"/>
</dbReference>
<comment type="caution">
    <text evidence="2">The sequence shown here is derived from an EMBL/GenBank/DDBJ whole genome shotgun (WGS) entry which is preliminary data.</text>
</comment>
<evidence type="ECO:0000313" key="4">
    <source>
        <dbReference type="Proteomes" id="UP000235777"/>
    </source>
</evidence>
<dbReference type="EMBL" id="PNYC01000004">
    <property type="protein sequence ID" value="PMS37211.1"/>
    <property type="molecule type" value="Genomic_DNA"/>
</dbReference>
<dbReference type="PANTHER" id="PTHR18964:SF169">
    <property type="entry name" value="N-ACETYLMANNOSAMINE KINASE"/>
    <property type="match status" value="1"/>
</dbReference>
<feature type="region of interest" description="Disordered" evidence="1">
    <location>
        <begin position="1"/>
        <end position="21"/>
    </location>
</feature>
<keyword evidence="4" id="KW-1185">Reference proteome</keyword>
<dbReference type="InterPro" id="IPR000600">
    <property type="entry name" value="ROK"/>
</dbReference>
<dbReference type="Gene3D" id="1.10.10.10">
    <property type="entry name" value="Winged helix-like DNA-binding domain superfamily/Winged helix DNA-binding domain"/>
    <property type="match status" value="1"/>
</dbReference>
<dbReference type="SUPFAM" id="SSF53067">
    <property type="entry name" value="Actin-like ATPase domain"/>
    <property type="match status" value="1"/>
</dbReference>
<dbReference type="STRING" id="863227.GCA_000373005_01183"/>
<evidence type="ECO:0000313" key="3">
    <source>
        <dbReference type="EMBL" id="PTB17536.1"/>
    </source>
</evidence>
<accession>A0A2N7X6K0</accession>
<dbReference type="Gene3D" id="3.30.420.40">
    <property type="match status" value="2"/>
</dbReference>
<name>A0A2N7X6K0_9BURK</name>
<dbReference type="GO" id="GO:0009384">
    <property type="term" value="F:N-acylmannosamine kinase activity"/>
    <property type="evidence" value="ECO:0007669"/>
    <property type="project" value="TreeGrafter"/>
</dbReference>
<evidence type="ECO:0000313" key="2">
    <source>
        <dbReference type="EMBL" id="PMS37211.1"/>
    </source>
</evidence>
<reference evidence="3 5" key="2">
    <citation type="submission" date="2018-03" db="EMBL/GenBank/DDBJ databases">
        <title>Whole genome analyses suggest that Burkholderia sensu lato contains two further novel genera in the rhizoxinica-symbiotica group Mycetohabitans gen. nov., and Trinickia gen. nov.: implications for the evolution of diazotrophy and nodulation in the Burkholderiaceae.</title>
        <authorList>
            <person name="Estrada De Los Santos P."/>
            <person name="Palmer M."/>
            <person name="Chavez-Ramirez B."/>
            <person name="Steenkamp E.T."/>
            <person name="Hirsch A.M."/>
            <person name="Manyaka P."/>
            <person name="Maluk M."/>
            <person name="Lafos M."/>
            <person name="Crook M."/>
            <person name="Gross E."/>
            <person name="Simon M.F."/>
            <person name="Bueno Dos Reis Junior F."/>
            <person name="Poole P.S."/>
            <person name="Venter S.N."/>
            <person name="James E.K."/>
        </authorList>
    </citation>
    <scope>NUCLEOTIDE SEQUENCE [LARGE SCALE GENOMIC DNA]</scope>
    <source>
        <strain evidence="3 5">JPY-366</strain>
    </source>
</reference>
<evidence type="ECO:0000313" key="5">
    <source>
        <dbReference type="Proteomes" id="UP000240638"/>
    </source>
</evidence>
<dbReference type="Pfam" id="PF00480">
    <property type="entry name" value="ROK"/>
    <property type="match status" value="1"/>
</dbReference>
<dbReference type="Proteomes" id="UP000240638">
    <property type="component" value="Unassembled WGS sequence"/>
</dbReference>
<dbReference type="PANTHER" id="PTHR18964">
    <property type="entry name" value="ROK (REPRESSOR, ORF, KINASE) FAMILY"/>
    <property type="match status" value="1"/>
</dbReference>
<dbReference type="AlphaFoldDB" id="A0A2N7X6K0"/>
<dbReference type="RefSeq" id="WP_083925536.1">
    <property type="nucleotide sequence ID" value="NZ_KB890166.1"/>
</dbReference>
<sequence>MSLVSREFVSPHSETGATRQRGRIGPLIASERLVLDLVRRSSVITRAAISAQSELAQQSVHRLIEQLIERGLLRTGEMIRNGRGQPSPRIELVREAAYSLGVSINTDSMSVCLADLGCHILEEVQLRTTPTSRNASLAAINDAIDRILTRNHVSRDRLIGVGFAMTGYFVADDRQMNAPEPLQDWSLVDLAPILERSFGLPVWIDNNATTAAIGESLLGAGRWAKSFFYLSFNYGFGGGVIINGKPYFGAHGNAGEMTLCTPAEAENRPALRYLIGELRANGIDIDSVEDLRMRFDPAWPGVETWVARTLPVLDRTINAIAGLFDPEAIVFGGQLPAALGRMLIERARFWDVHRYGVGPPRPKLVLSEANGDAAANGAALVLLKNSFFE</sequence>
<gene>
    <name evidence="2" type="ORF">C0Z20_07715</name>
    <name evidence="3" type="ORF">C9I57_28050</name>
</gene>
<dbReference type="EMBL" id="PYUC01000018">
    <property type="protein sequence ID" value="PTB17536.1"/>
    <property type="molecule type" value="Genomic_DNA"/>
</dbReference>
<dbReference type="InterPro" id="IPR036390">
    <property type="entry name" value="WH_DNA-bd_sf"/>
</dbReference>
<proteinExistence type="predicted"/>
<reference evidence="2 4" key="1">
    <citation type="submission" date="2018-01" db="EMBL/GenBank/DDBJ databases">
        <title>Whole genome analyses suggest that Burkholderia sensu lato contains two further novel genera in the rhizoxinica-symbiotica group Mycetohabitans gen. nov., and Trinickia gen. nov.: implications for the evolution of diazotrophy and nodulation in the Burkholderiaceae.</title>
        <authorList>
            <person name="Estrada-de los Santos P."/>
            <person name="Palmer M."/>
            <person name="Chavez-Ramirez B."/>
            <person name="Beukes C."/>
            <person name="Steenkamp E.T."/>
            <person name="Hirsch A.M."/>
            <person name="Manyaka P."/>
            <person name="Maluk M."/>
            <person name="Lafos M."/>
            <person name="Crook M."/>
            <person name="Gross E."/>
            <person name="Simon M.F."/>
            <person name="Bueno dos Reis Junior F."/>
            <person name="Poole P.S."/>
            <person name="Venter S.N."/>
            <person name="James E.K."/>
        </authorList>
    </citation>
    <scope>NUCLEOTIDE SEQUENCE [LARGE SCALE GENOMIC DNA]</scope>
    <source>
        <strain evidence="2 4">JPY 581</strain>
    </source>
</reference>
<dbReference type="CDD" id="cd23763">
    <property type="entry name" value="ASKHA_ATPase_ROK"/>
    <property type="match status" value="1"/>
</dbReference>